<dbReference type="AlphaFoldDB" id="A0A5J5ETV4"/>
<dbReference type="InParanoid" id="A0A5J5ETV4"/>
<evidence type="ECO:0000313" key="2">
    <source>
        <dbReference type="Proteomes" id="UP000326924"/>
    </source>
</evidence>
<accession>A0A5J5ETV4</accession>
<dbReference type="EMBL" id="VXIS01000126">
    <property type="protein sequence ID" value="KAA8902843.1"/>
    <property type="molecule type" value="Genomic_DNA"/>
</dbReference>
<proteinExistence type="predicted"/>
<gene>
    <name evidence="1" type="ORF">FN846DRAFT_986284</name>
</gene>
<sequence length="149" mass="16580">MSRRARGSLDGSRSVSSFSRVLGCLAHVQAAMVPVLFGEAYEWLLYEDGVCNFIVVMFLVHLGAPARMTRPPSLRRRLEALPRRRDFRRISSGLARPPSIPGSLAILERSRQFTTCLDDSQSRLAVSCASLMADSIWTAATPRAWMQLV</sequence>
<organism evidence="1 2">
    <name type="scientific">Sphaerosporella brunnea</name>
    <dbReference type="NCBI Taxonomy" id="1250544"/>
    <lineage>
        <taxon>Eukaryota</taxon>
        <taxon>Fungi</taxon>
        <taxon>Dikarya</taxon>
        <taxon>Ascomycota</taxon>
        <taxon>Pezizomycotina</taxon>
        <taxon>Pezizomycetes</taxon>
        <taxon>Pezizales</taxon>
        <taxon>Pyronemataceae</taxon>
        <taxon>Sphaerosporella</taxon>
    </lineage>
</organism>
<keyword evidence="2" id="KW-1185">Reference proteome</keyword>
<dbReference type="Proteomes" id="UP000326924">
    <property type="component" value="Unassembled WGS sequence"/>
</dbReference>
<protein>
    <submittedName>
        <fullName evidence="1">Uncharacterized protein</fullName>
    </submittedName>
</protein>
<name>A0A5J5ETV4_9PEZI</name>
<reference evidence="1 2" key="1">
    <citation type="submission" date="2019-09" db="EMBL/GenBank/DDBJ databases">
        <title>Draft genome of the ectomycorrhizal ascomycete Sphaerosporella brunnea.</title>
        <authorList>
            <consortium name="DOE Joint Genome Institute"/>
            <person name="Benucci G.M."/>
            <person name="Marozzi G."/>
            <person name="Antonielli L."/>
            <person name="Sanchez S."/>
            <person name="Marco P."/>
            <person name="Wang X."/>
            <person name="Falini L.B."/>
            <person name="Barry K."/>
            <person name="Haridas S."/>
            <person name="Lipzen A."/>
            <person name="Labutti K."/>
            <person name="Grigoriev I.V."/>
            <person name="Murat C."/>
            <person name="Martin F."/>
            <person name="Albertini E."/>
            <person name="Donnini D."/>
            <person name="Bonito G."/>
        </authorList>
    </citation>
    <scope>NUCLEOTIDE SEQUENCE [LARGE SCALE GENOMIC DNA]</scope>
    <source>
        <strain evidence="1 2">Sb_GMNB300</strain>
    </source>
</reference>
<comment type="caution">
    <text evidence="1">The sequence shown here is derived from an EMBL/GenBank/DDBJ whole genome shotgun (WGS) entry which is preliminary data.</text>
</comment>
<evidence type="ECO:0000313" key="1">
    <source>
        <dbReference type="EMBL" id="KAA8902843.1"/>
    </source>
</evidence>